<dbReference type="EMBL" id="HG739334">
    <property type="protein sequence ID" value="CDP18526.1"/>
    <property type="molecule type" value="Genomic_DNA"/>
</dbReference>
<evidence type="ECO:0000313" key="3">
    <source>
        <dbReference type="Proteomes" id="UP000295252"/>
    </source>
</evidence>
<name>A0A068VCR7_COFCA</name>
<gene>
    <name evidence="2" type="ORF">GSCOC_T00011936001</name>
</gene>
<sequence length="82" mass="9205">MPNTNPEFPKQVCKTQKTVIGISQSIQVQMPKFQRHMIAKTFSYISSEDTNSKIQTNSSQKGQLLSQFSHSDQSRTATVKTA</sequence>
<dbReference type="Gramene" id="CDP18526">
    <property type="protein sequence ID" value="CDP18526"/>
    <property type="gene ID" value="GSCOC_T00011936001"/>
</dbReference>
<feature type="region of interest" description="Disordered" evidence="1">
    <location>
        <begin position="49"/>
        <end position="82"/>
    </location>
</feature>
<evidence type="ECO:0000256" key="1">
    <source>
        <dbReference type="SAM" id="MobiDB-lite"/>
    </source>
</evidence>
<dbReference type="AlphaFoldDB" id="A0A068VCR7"/>
<keyword evidence="3" id="KW-1185">Reference proteome</keyword>
<protein>
    <submittedName>
        <fullName evidence="2">Uncharacterized protein</fullName>
    </submittedName>
</protein>
<proteinExistence type="predicted"/>
<organism evidence="2 3">
    <name type="scientific">Coffea canephora</name>
    <name type="common">Robusta coffee</name>
    <dbReference type="NCBI Taxonomy" id="49390"/>
    <lineage>
        <taxon>Eukaryota</taxon>
        <taxon>Viridiplantae</taxon>
        <taxon>Streptophyta</taxon>
        <taxon>Embryophyta</taxon>
        <taxon>Tracheophyta</taxon>
        <taxon>Spermatophyta</taxon>
        <taxon>Magnoliopsida</taxon>
        <taxon>eudicotyledons</taxon>
        <taxon>Gunneridae</taxon>
        <taxon>Pentapetalae</taxon>
        <taxon>asterids</taxon>
        <taxon>lamiids</taxon>
        <taxon>Gentianales</taxon>
        <taxon>Rubiaceae</taxon>
        <taxon>Ixoroideae</taxon>
        <taxon>Gardenieae complex</taxon>
        <taxon>Bertiereae - Coffeeae clade</taxon>
        <taxon>Coffeeae</taxon>
        <taxon>Coffea</taxon>
    </lineage>
</organism>
<accession>A0A068VCR7</accession>
<evidence type="ECO:0000313" key="2">
    <source>
        <dbReference type="EMBL" id="CDP18526.1"/>
    </source>
</evidence>
<dbReference type="InParanoid" id="A0A068VCR7"/>
<reference evidence="3" key="1">
    <citation type="journal article" date="2014" name="Science">
        <title>The coffee genome provides insight into the convergent evolution of caffeine biosynthesis.</title>
        <authorList>
            <person name="Denoeud F."/>
            <person name="Carretero-Paulet L."/>
            <person name="Dereeper A."/>
            <person name="Droc G."/>
            <person name="Guyot R."/>
            <person name="Pietrella M."/>
            <person name="Zheng C."/>
            <person name="Alberti A."/>
            <person name="Anthony F."/>
            <person name="Aprea G."/>
            <person name="Aury J.M."/>
            <person name="Bento P."/>
            <person name="Bernard M."/>
            <person name="Bocs S."/>
            <person name="Campa C."/>
            <person name="Cenci A."/>
            <person name="Combes M.C."/>
            <person name="Crouzillat D."/>
            <person name="Da Silva C."/>
            <person name="Daddiego L."/>
            <person name="De Bellis F."/>
            <person name="Dussert S."/>
            <person name="Garsmeur O."/>
            <person name="Gayraud T."/>
            <person name="Guignon V."/>
            <person name="Jahn K."/>
            <person name="Jamilloux V."/>
            <person name="Joet T."/>
            <person name="Labadie K."/>
            <person name="Lan T."/>
            <person name="Leclercq J."/>
            <person name="Lepelley M."/>
            <person name="Leroy T."/>
            <person name="Li L.T."/>
            <person name="Librado P."/>
            <person name="Lopez L."/>
            <person name="Munoz A."/>
            <person name="Noel B."/>
            <person name="Pallavicini A."/>
            <person name="Perrotta G."/>
            <person name="Poncet V."/>
            <person name="Pot D."/>
            <person name="Priyono X."/>
            <person name="Rigoreau M."/>
            <person name="Rouard M."/>
            <person name="Rozas J."/>
            <person name="Tranchant-Dubreuil C."/>
            <person name="VanBuren R."/>
            <person name="Zhang Q."/>
            <person name="Andrade A.C."/>
            <person name="Argout X."/>
            <person name="Bertrand B."/>
            <person name="de Kochko A."/>
            <person name="Graziosi G."/>
            <person name="Henry R.J."/>
            <person name="Jayarama X."/>
            <person name="Ming R."/>
            <person name="Nagai C."/>
            <person name="Rounsley S."/>
            <person name="Sankoff D."/>
            <person name="Giuliano G."/>
            <person name="Albert V.A."/>
            <person name="Wincker P."/>
            <person name="Lashermes P."/>
        </authorList>
    </citation>
    <scope>NUCLEOTIDE SEQUENCE [LARGE SCALE GENOMIC DNA]</scope>
    <source>
        <strain evidence="3">cv. DH200-94</strain>
    </source>
</reference>
<dbReference type="Proteomes" id="UP000295252">
    <property type="component" value="Chromosome I"/>
</dbReference>